<dbReference type="Gene3D" id="3.30.465.10">
    <property type="match status" value="2"/>
</dbReference>
<dbReference type="InterPro" id="IPR016169">
    <property type="entry name" value="FAD-bd_PCMH_sub2"/>
</dbReference>
<dbReference type="InterPro" id="IPR036683">
    <property type="entry name" value="CO_DH_flav_C_dom_sf"/>
</dbReference>
<evidence type="ECO:0000256" key="3">
    <source>
        <dbReference type="ARBA" id="ARBA00023002"/>
    </source>
</evidence>
<dbReference type="InterPro" id="IPR002346">
    <property type="entry name" value="Mopterin_DH_FAD-bd"/>
</dbReference>
<organism evidence="5">
    <name type="scientific">uncultured Desulfobacterium sp</name>
    <dbReference type="NCBI Taxonomy" id="201089"/>
    <lineage>
        <taxon>Bacteria</taxon>
        <taxon>Pseudomonadati</taxon>
        <taxon>Thermodesulfobacteriota</taxon>
        <taxon>Desulfobacteria</taxon>
        <taxon>Desulfobacterales</taxon>
        <taxon>Desulfobacteriaceae</taxon>
        <taxon>Desulfobacterium</taxon>
        <taxon>environmental samples</taxon>
    </lineage>
</organism>
<dbReference type="PANTHER" id="PTHR42659:SF2">
    <property type="entry name" value="XANTHINE DEHYDROGENASE SUBUNIT C-RELATED"/>
    <property type="match status" value="1"/>
</dbReference>
<dbReference type="Gene3D" id="3.30.390.50">
    <property type="entry name" value="CO dehydrogenase flavoprotein, C-terminal domain"/>
    <property type="match status" value="1"/>
</dbReference>
<dbReference type="Gene3D" id="3.30.43.10">
    <property type="entry name" value="Uridine Diphospho-n-acetylenolpyruvylglucosamine Reductase, domain 2"/>
    <property type="match status" value="1"/>
</dbReference>
<dbReference type="PANTHER" id="PTHR42659">
    <property type="entry name" value="XANTHINE DEHYDROGENASE SUBUNIT C-RELATED"/>
    <property type="match status" value="1"/>
</dbReference>
<gene>
    <name evidence="5" type="ORF">PITCH_A2220004</name>
</gene>
<dbReference type="GO" id="GO:0071949">
    <property type="term" value="F:FAD binding"/>
    <property type="evidence" value="ECO:0007669"/>
    <property type="project" value="InterPro"/>
</dbReference>
<keyword evidence="1" id="KW-0285">Flavoprotein</keyword>
<dbReference type="InterPro" id="IPR036318">
    <property type="entry name" value="FAD-bd_PCMH-like_sf"/>
</dbReference>
<dbReference type="InterPro" id="IPR016167">
    <property type="entry name" value="FAD-bd_PCMH_sub1"/>
</dbReference>
<dbReference type="Pfam" id="PF03450">
    <property type="entry name" value="CO_deh_flav_C"/>
    <property type="match status" value="1"/>
</dbReference>
<dbReference type="InterPro" id="IPR005107">
    <property type="entry name" value="CO_DH_flav_C"/>
</dbReference>
<accession>A0A445MY56</accession>
<dbReference type="SUPFAM" id="SSF56176">
    <property type="entry name" value="FAD-binding/transporter-associated domain-like"/>
    <property type="match status" value="1"/>
</dbReference>
<sequence length="339" mass="37097">MRLPKFQYKSPATIDEAIALVSEAKGDAVIIAGGTDLLPSMKQRRLTPKIVVNIKRAEDLAYIKDGENNVRIGALTRLSSIEESDIIRKKFPMLAKAAGEVGAPQHRNAGTIGGNLCLNTRCWYYNQSAFFRTCRPVCYKFGNEEDKCQLFPTREGKANVCYSVFSGDTAPSLIALKAEVKIKGPKGERKIPLAELYTGDGKRPLALGWGDILTEVIIPDPPAYSSGCYLKYRIREAIDFPLVGVAANIVLDSKDGICERASVVLGAVASRPVEVTDAEDILRSNKITDDLIEEVSEAAFKAAKPLSNLHECSAQYRKRLAKIFTKRAINSILSAISQS</sequence>
<keyword evidence="2" id="KW-0274">FAD</keyword>
<evidence type="ECO:0000259" key="4">
    <source>
        <dbReference type="PROSITE" id="PS51387"/>
    </source>
</evidence>
<reference evidence="5" key="1">
    <citation type="submission" date="2018-01" db="EMBL/GenBank/DDBJ databases">
        <authorList>
            <person name="Regsiter A."/>
            <person name="William W."/>
        </authorList>
    </citation>
    <scope>NUCLEOTIDE SEQUENCE</scope>
    <source>
        <strain evidence="5">TRIP AH-1</strain>
    </source>
</reference>
<dbReference type="InterPro" id="IPR051312">
    <property type="entry name" value="Diverse_Substr_Oxidored"/>
</dbReference>
<proteinExistence type="predicted"/>
<dbReference type="EMBL" id="OJIN01000138">
    <property type="protein sequence ID" value="SPD74291.1"/>
    <property type="molecule type" value="Genomic_DNA"/>
</dbReference>
<evidence type="ECO:0000256" key="1">
    <source>
        <dbReference type="ARBA" id="ARBA00022630"/>
    </source>
</evidence>
<dbReference type="PROSITE" id="PS51387">
    <property type="entry name" value="FAD_PCMH"/>
    <property type="match status" value="1"/>
</dbReference>
<dbReference type="SMART" id="SM01092">
    <property type="entry name" value="CO_deh_flav_C"/>
    <property type="match status" value="1"/>
</dbReference>
<dbReference type="Pfam" id="PF00941">
    <property type="entry name" value="FAD_binding_5"/>
    <property type="match status" value="1"/>
</dbReference>
<evidence type="ECO:0000256" key="2">
    <source>
        <dbReference type="ARBA" id="ARBA00022827"/>
    </source>
</evidence>
<dbReference type="SUPFAM" id="SSF55447">
    <property type="entry name" value="CO dehydrogenase flavoprotein C-terminal domain-like"/>
    <property type="match status" value="1"/>
</dbReference>
<dbReference type="GO" id="GO:0016491">
    <property type="term" value="F:oxidoreductase activity"/>
    <property type="evidence" value="ECO:0007669"/>
    <property type="project" value="UniProtKB-KW"/>
</dbReference>
<dbReference type="InterPro" id="IPR016166">
    <property type="entry name" value="FAD-bd_PCMH"/>
</dbReference>
<feature type="domain" description="FAD-binding PCMH-type" evidence="4">
    <location>
        <begin position="1"/>
        <end position="223"/>
    </location>
</feature>
<evidence type="ECO:0000313" key="5">
    <source>
        <dbReference type="EMBL" id="SPD74291.1"/>
    </source>
</evidence>
<dbReference type="AlphaFoldDB" id="A0A445MY56"/>
<protein>
    <submittedName>
        <fullName evidence="5">Putative 4-hydroxybenzoyl-CoA reductase, beta subunit</fullName>
    </submittedName>
</protein>
<name>A0A445MY56_9BACT</name>
<keyword evidence="3" id="KW-0560">Oxidoreductase</keyword>